<dbReference type="InterPro" id="IPR023214">
    <property type="entry name" value="HAD_sf"/>
</dbReference>
<dbReference type="EMBL" id="VNIQ01000002">
    <property type="protein sequence ID" value="TYQ07018.1"/>
    <property type="molecule type" value="Genomic_DNA"/>
</dbReference>
<reference evidence="1" key="1">
    <citation type="submission" date="2019-07" db="EMBL/GenBank/DDBJ databases">
        <title>Genomic Encyclopedia of Type Strains, Phase IV (KMG-IV): sequencing the most valuable type-strain genomes for metagenomic binning, comparative biology and taxonomic classification.</title>
        <authorList>
            <person name="Goeker M."/>
        </authorList>
    </citation>
    <scope>NUCLEOTIDE SEQUENCE</scope>
    <source>
        <strain evidence="1">DSM 44596</strain>
    </source>
</reference>
<sequence length="295" mass="32232">MSASPVLVATDLDRTMIYSKNAIGGDPTGTDLTSAQHYVCVEYYDGGPLSHMSTETIDQLRALSAATPVIPTTTRTIAQFQRIDLPGAPWKYAITSNGGNILVDGKPDLRWRSEIDRSTRTAGMELAHVHSELETRIDVSWVSSMRVADELFPYLVVDLSTIPADFEADWSAWCTSRGWNVSRQGRKIYTMPDAVSKSRALAEVRARLVDAGELTPDATVLSAGDGALDADMLEYADFAIRPRHGELEELNWQRPTVTVTEGSGIAASAEIVRWFSAHVAAMTVGTPQESEQLSK</sequence>
<accession>A0A652YV79</accession>
<dbReference type="GO" id="GO:0016787">
    <property type="term" value="F:hydrolase activity"/>
    <property type="evidence" value="ECO:0007669"/>
    <property type="project" value="UniProtKB-KW"/>
</dbReference>
<comment type="caution">
    <text evidence="1">The sequence shown here is derived from an EMBL/GenBank/DDBJ whole genome shotgun (WGS) entry which is preliminary data.</text>
</comment>
<evidence type="ECO:0000313" key="1">
    <source>
        <dbReference type="EMBL" id="TYQ07018.1"/>
    </source>
</evidence>
<name>A0A652YV79_NOCGL</name>
<dbReference type="Gene3D" id="3.30.980.20">
    <property type="entry name" value="Putative mannosyl-3-phosphoglycerate phosphatase, domain 2"/>
    <property type="match status" value="1"/>
</dbReference>
<dbReference type="SUPFAM" id="SSF56784">
    <property type="entry name" value="HAD-like"/>
    <property type="match status" value="1"/>
</dbReference>
<gene>
    <name evidence="1" type="ORF">FNL38_1021162</name>
</gene>
<organism evidence="1">
    <name type="scientific">Nocardia globerula</name>
    <dbReference type="NCBI Taxonomy" id="1818"/>
    <lineage>
        <taxon>Bacteria</taxon>
        <taxon>Bacillati</taxon>
        <taxon>Actinomycetota</taxon>
        <taxon>Actinomycetes</taxon>
        <taxon>Mycobacteriales</taxon>
        <taxon>Nocardiaceae</taxon>
        <taxon>Nocardia</taxon>
    </lineage>
</organism>
<protein>
    <submittedName>
        <fullName evidence="1">Hydroxymethylpyrimidine pyrophosphatase-like HAD family hydrolase</fullName>
    </submittedName>
</protein>
<keyword evidence="1" id="KW-0378">Hydrolase</keyword>
<dbReference type="AlphaFoldDB" id="A0A652YV79"/>
<dbReference type="InterPro" id="IPR036412">
    <property type="entry name" value="HAD-like_sf"/>
</dbReference>
<dbReference type="Gene3D" id="3.40.50.1000">
    <property type="entry name" value="HAD superfamily/HAD-like"/>
    <property type="match status" value="2"/>
</dbReference>
<proteinExistence type="predicted"/>